<evidence type="ECO:0000313" key="3">
    <source>
        <dbReference type="EMBL" id="MFC3149701.1"/>
    </source>
</evidence>
<accession>A0ABV7HAI9</accession>
<feature type="compositionally biased region" description="Low complexity" evidence="2">
    <location>
        <begin position="91"/>
        <end position="103"/>
    </location>
</feature>
<proteinExistence type="inferred from homology"/>
<comment type="similarity">
    <text evidence="1">Belongs to the UPF0161 family.</text>
</comment>
<dbReference type="Pfam" id="PF01809">
    <property type="entry name" value="YidD"/>
    <property type="match status" value="1"/>
</dbReference>
<keyword evidence="1" id="KW-0472">Membrane</keyword>
<keyword evidence="1" id="KW-1003">Cell membrane</keyword>
<evidence type="ECO:0000256" key="2">
    <source>
        <dbReference type="SAM" id="MobiDB-lite"/>
    </source>
</evidence>
<dbReference type="PANTHER" id="PTHR33383">
    <property type="entry name" value="MEMBRANE PROTEIN INSERTION EFFICIENCY FACTOR-RELATED"/>
    <property type="match status" value="1"/>
</dbReference>
<gene>
    <name evidence="3" type="primary">yidD</name>
    <name evidence="3" type="ORF">ACFOEK_01525</name>
</gene>
<evidence type="ECO:0000256" key="1">
    <source>
        <dbReference type="HAMAP-Rule" id="MF_00386"/>
    </source>
</evidence>
<dbReference type="NCBIfam" id="TIGR00278">
    <property type="entry name" value="membrane protein insertion efficiency factor YidD"/>
    <property type="match status" value="1"/>
</dbReference>
<evidence type="ECO:0000313" key="4">
    <source>
        <dbReference type="Proteomes" id="UP001595476"/>
    </source>
</evidence>
<dbReference type="RefSeq" id="WP_386715120.1">
    <property type="nucleotide sequence ID" value="NZ_JBHRSZ010000001.1"/>
</dbReference>
<keyword evidence="4" id="KW-1185">Reference proteome</keyword>
<comment type="function">
    <text evidence="1">Could be involved in insertion of integral membrane proteins into the membrane.</text>
</comment>
<sequence>MANLKKPLVIIAKGLVRFYQVCISPFIGSHCRFYPSCSAYAMTAFETHGPIKGSWLAIRRISKCHPWNPGGFDYVPGTEPDQRESSESYGNTSDSSNCDNTNTLGVKVQGQARCSCHHR</sequence>
<dbReference type="InterPro" id="IPR002696">
    <property type="entry name" value="Membr_insert_effic_factor_YidD"/>
</dbReference>
<reference evidence="4" key="1">
    <citation type="journal article" date="2019" name="Int. J. Syst. Evol. Microbiol.">
        <title>The Global Catalogue of Microorganisms (GCM) 10K type strain sequencing project: providing services to taxonomists for standard genome sequencing and annotation.</title>
        <authorList>
            <consortium name="The Broad Institute Genomics Platform"/>
            <consortium name="The Broad Institute Genome Sequencing Center for Infectious Disease"/>
            <person name="Wu L."/>
            <person name="Ma J."/>
        </authorList>
    </citation>
    <scope>NUCLEOTIDE SEQUENCE [LARGE SCALE GENOMIC DNA]</scope>
    <source>
        <strain evidence="4">KCTC 52438</strain>
    </source>
</reference>
<dbReference type="PANTHER" id="PTHR33383:SF1">
    <property type="entry name" value="MEMBRANE PROTEIN INSERTION EFFICIENCY FACTOR-RELATED"/>
    <property type="match status" value="1"/>
</dbReference>
<dbReference type="EMBL" id="JBHRSZ010000001">
    <property type="protein sequence ID" value="MFC3149701.1"/>
    <property type="molecule type" value="Genomic_DNA"/>
</dbReference>
<name>A0ABV7HAI9_9GAMM</name>
<dbReference type="SMART" id="SM01234">
    <property type="entry name" value="Haemolytic"/>
    <property type="match status" value="1"/>
</dbReference>
<dbReference type="HAMAP" id="MF_00386">
    <property type="entry name" value="UPF0161_YidD"/>
    <property type="match status" value="1"/>
</dbReference>
<protein>
    <recommendedName>
        <fullName evidence="1">Putative membrane protein insertion efficiency factor</fullName>
    </recommendedName>
</protein>
<comment type="caution">
    <text evidence="3">The sequence shown here is derived from an EMBL/GenBank/DDBJ whole genome shotgun (WGS) entry which is preliminary data.</text>
</comment>
<comment type="subcellular location">
    <subcellularLocation>
        <location evidence="1">Cell membrane</location>
        <topology evidence="1">Peripheral membrane protein</topology>
        <orientation evidence="1">Cytoplasmic side</orientation>
    </subcellularLocation>
</comment>
<dbReference type="Proteomes" id="UP001595476">
    <property type="component" value="Unassembled WGS sequence"/>
</dbReference>
<organism evidence="3 4">
    <name type="scientific">Litoribrevibacter euphylliae</name>
    <dbReference type="NCBI Taxonomy" id="1834034"/>
    <lineage>
        <taxon>Bacteria</taxon>
        <taxon>Pseudomonadati</taxon>
        <taxon>Pseudomonadota</taxon>
        <taxon>Gammaproteobacteria</taxon>
        <taxon>Oceanospirillales</taxon>
        <taxon>Oceanospirillaceae</taxon>
        <taxon>Litoribrevibacter</taxon>
    </lineage>
</organism>
<feature type="region of interest" description="Disordered" evidence="2">
    <location>
        <begin position="72"/>
        <end position="103"/>
    </location>
</feature>